<dbReference type="CDD" id="cd11660">
    <property type="entry name" value="SANT_TRF"/>
    <property type="match status" value="2"/>
</dbReference>
<feature type="compositionally biased region" description="Basic and acidic residues" evidence="2">
    <location>
        <begin position="1"/>
        <end position="11"/>
    </location>
</feature>
<feature type="region of interest" description="Disordered" evidence="2">
    <location>
        <begin position="467"/>
        <end position="535"/>
    </location>
</feature>
<evidence type="ECO:0000313" key="5">
    <source>
        <dbReference type="EMBL" id="KAJ9133338.1"/>
    </source>
</evidence>
<dbReference type="AlphaFoldDB" id="A0AA38RJ39"/>
<dbReference type="PROSITE" id="PS51294">
    <property type="entry name" value="HTH_MYB"/>
    <property type="match status" value="1"/>
</dbReference>
<dbReference type="PROSITE" id="PS50090">
    <property type="entry name" value="MYB_LIKE"/>
    <property type="match status" value="1"/>
</dbReference>
<evidence type="ECO:0000256" key="2">
    <source>
        <dbReference type="SAM" id="MobiDB-lite"/>
    </source>
</evidence>
<feature type="compositionally biased region" description="Basic residues" evidence="2">
    <location>
        <begin position="225"/>
        <end position="237"/>
    </location>
</feature>
<feature type="region of interest" description="Disordered" evidence="2">
    <location>
        <begin position="186"/>
        <end position="238"/>
    </location>
</feature>
<feature type="region of interest" description="Disordered" evidence="2">
    <location>
        <begin position="1"/>
        <end position="27"/>
    </location>
</feature>
<feature type="region of interest" description="Disordered" evidence="2">
    <location>
        <begin position="112"/>
        <end position="154"/>
    </location>
</feature>
<protein>
    <submittedName>
        <fullName evidence="5">Telomere-associated protein 1</fullName>
    </submittedName>
</protein>
<accession>A0AA38RJ39</accession>
<organism evidence="5 6">
    <name type="scientific">Coniochaeta hoffmannii</name>
    <dbReference type="NCBI Taxonomy" id="91930"/>
    <lineage>
        <taxon>Eukaryota</taxon>
        <taxon>Fungi</taxon>
        <taxon>Dikarya</taxon>
        <taxon>Ascomycota</taxon>
        <taxon>Pezizomycotina</taxon>
        <taxon>Sordariomycetes</taxon>
        <taxon>Sordariomycetidae</taxon>
        <taxon>Coniochaetales</taxon>
        <taxon>Coniochaetaceae</taxon>
        <taxon>Coniochaeta</taxon>
    </lineage>
</organism>
<dbReference type="EMBL" id="JANBVN010000204">
    <property type="protein sequence ID" value="KAJ9133338.1"/>
    <property type="molecule type" value="Genomic_DNA"/>
</dbReference>
<dbReference type="InterPro" id="IPR009057">
    <property type="entry name" value="Homeodomain-like_sf"/>
</dbReference>
<feature type="region of interest" description="Disordered" evidence="2">
    <location>
        <begin position="292"/>
        <end position="317"/>
    </location>
</feature>
<sequence length="615" mass="67611">MAERATIEPRLMHLLNDSQSPDPASRQLPIHTVSTHGYAYLPPIEVDTGGHRRANPAPQHIPPFCSIAEDLPSRQTARADGPYRSQAAATSAGSVLPPLQLLDDPEPLQLPALHLGYSTDTNDDAATKKRQRALTLRQDNSGPLPQPLKKQKSTQQVVPPIISGLHEPPQDAAVFPPIVGGHYDDVHGSNLNAPKDYNPVPVELPPEPASTGLLKGPDRSEKPNHGRTKGRARKPRRKWSEEETNYLLLGVQKHGFGKWTKIVEDPEYEFDDRTAGDLKDRFRTCCPPELREEFLNRKGTGTSGRGASTPSQPKTSMPIENILNANILVDASDLGERRKGPSSIASTSNDSDCGTGASKPKSRAHRKNIEDLEALGIDSFKQSDRRPRRAFTAQEDADILDGIREHGASWTRIQGDARYNLKTRRPIDLRDRIRNKYPELYKSLEKGTSASISAGRTTTKILEPSVSTAGWDAMPPGRDQHLNRASSHENMPRSLLPQLPPSSVPLDPMDSLPGWTGTPSFDTGGTPPPSITTTGEEMSISRLTHLNIGDPQNTSEHRHEYHGGFEERLTGAYGGGTTERPPAASAQAEPTYSERGEPAHEREFKPWNDHGHRPY</sequence>
<keyword evidence="1" id="KW-0539">Nucleus</keyword>
<feature type="compositionally biased region" description="Polar residues" evidence="2">
    <location>
        <begin position="343"/>
        <end position="352"/>
    </location>
</feature>
<dbReference type="Proteomes" id="UP001174691">
    <property type="component" value="Unassembled WGS sequence"/>
</dbReference>
<dbReference type="InterPro" id="IPR056302">
    <property type="entry name" value="CHD1-2/Hrp3_HTH"/>
</dbReference>
<feature type="compositionally biased region" description="Basic and acidic residues" evidence="2">
    <location>
        <begin position="555"/>
        <end position="569"/>
    </location>
</feature>
<feature type="compositionally biased region" description="Polar residues" evidence="2">
    <location>
        <begin position="305"/>
        <end position="315"/>
    </location>
</feature>
<reference evidence="5" key="1">
    <citation type="submission" date="2022-07" db="EMBL/GenBank/DDBJ databases">
        <title>Fungi with potential for degradation of polypropylene.</title>
        <authorList>
            <person name="Gostincar C."/>
        </authorList>
    </citation>
    <scope>NUCLEOTIDE SEQUENCE</scope>
    <source>
        <strain evidence="5">EXF-13287</strain>
    </source>
</reference>
<evidence type="ECO:0000259" key="4">
    <source>
        <dbReference type="PROSITE" id="PS51294"/>
    </source>
</evidence>
<dbReference type="InterPro" id="IPR052450">
    <property type="entry name" value="TRBD-Containing_Protein"/>
</dbReference>
<proteinExistence type="predicted"/>
<evidence type="ECO:0000256" key="1">
    <source>
        <dbReference type="ARBA" id="ARBA00023242"/>
    </source>
</evidence>
<dbReference type="Gene3D" id="1.10.10.60">
    <property type="entry name" value="Homeodomain-like"/>
    <property type="match status" value="2"/>
</dbReference>
<feature type="compositionally biased region" description="Basic and acidic residues" evidence="2">
    <location>
        <begin position="478"/>
        <end position="491"/>
    </location>
</feature>
<dbReference type="SUPFAM" id="SSF46689">
    <property type="entry name" value="Homeodomain-like"/>
    <property type="match status" value="2"/>
</dbReference>
<comment type="caution">
    <text evidence="5">The sequence shown here is derived from an EMBL/GenBank/DDBJ whole genome shotgun (WGS) entry which is preliminary data.</text>
</comment>
<feature type="domain" description="HTH myb-type" evidence="4">
    <location>
        <begin position="231"/>
        <end position="290"/>
    </location>
</feature>
<feature type="region of interest" description="Disordered" evidence="2">
    <location>
        <begin position="333"/>
        <end position="368"/>
    </location>
</feature>
<dbReference type="PANTHER" id="PTHR46734">
    <property type="entry name" value="TELOMERIC REPEAT-BINDING FACTOR 1 TERF1"/>
    <property type="match status" value="1"/>
</dbReference>
<feature type="region of interest" description="Disordered" evidence="2">
    <location>
        <begin position="547"/>
        <end position="615"/>
    </location>
</feature>
<dbReference type="SMART" id="SM00717">
    <property type="entry name" value="SANT"/>
    <property type="match status" value="2"/>
</dbReference>
<feature type="domain" description="Myb-like" evidence="3">
    <location>
        <begin position="231"/>
        <end position="284"/>
    </location>
</feature>
<name>A0AA38RJ39_9PEZI</name>
<feature type="compositionally biased region" description="Basic and acidic residues" evidence="2">
    <location>
        <begin position="592"/>
        <end position="615"/>
    </location>
</feature>
<evidence type="ECO:0000313" key="6">
    <source>
        <dbReference type="Proteomes" id="UP001174691"/>
    </source>
</evidence>
<dbReference type="Pfam" id="PF23588">
    <property type="entry name" value="HTH_CHD1_Hrp3"/>
    <property type="match status" value="1"/>
</dbReference>
<dbReference type="PANTHER" id="PTHR46734:SF1">
    <property type="entry name" value="TELOMERIC REPEAT-BINDING FACTOR 1"/>
    <property type="match status" value="1"/>
</dbReference>
<evidence type="ECO:0000259" key="3">
    <source>
        <dbReference type="PROSITE" id="PS50090"/>
    </source>
</evidence>
<gene>
    <name evidence="5" type="ORF">NKR19_g9094</name>
</gene>
<dbReference type="InterPro" id="IPR001005">
    <property type="entry name" value="SANT/Myb"/>
</dbReference>
<keyword evidence="6" id="KW-1185">Reference proteome</keyword>
<dbReference type="InterPro" id="IPR017930">
    <property type="entry name" value="Myb_dom"/>
</dbReference>